<dbReference type="EMBL" id="CASHSV030000024">
    <property type="protein sequence ID" value="CAJ2640003.1"/>
    <property type="molecule type" value="Genomic_DNA"/>
</dbReference>
<evidence type="ECO:0000313" key="1">
    <source>
        <dbReference type="EMBL" id="CAJ2640003.1"/>
    </source>
</evidence>
<evidence type="ECO:0000313" key="2">
    <source>
        <dbReference type="Proteomes" id="UP001177021"/>
    </source>
</evidence>
<gene>
    <name evidence="1" type="ORF">MILVUS5_LOCUS9934</name>
</gene>
<reference evidence="1" key="1">
    <citation type="submission" date="2023-10" db="EMBL/GenBank/DDBJ databases">
        <authorList>
            <person name="Rodriguez Cubillos JULIANA M."/>
            <person name="De Vega J."/>
        </authorList>
    </citation>
    <scope>NUCLEOTIDE SEQUENCE</scope>
</reference>
<sequence>MDLQILYFTSIFSLFIFVFIANKIVTKKSNSTTNLPPGPLKLPIIGNIHNLIGSLPHHKLRDLSTKYGPLMHLKLGEVSTIVVSSPEYAKEVMKNHDLIFASRPHIQASKILGYDSLGIAFAPYGDYWRQLKKICTLELLSSKRVQSFQPIRSEEVNNLIKLIASKEGSQINFTKEVFSTISTITSRTAFGKKYKENQKFISLVREAIKIAGGFDLGDLYPSYKWLQHISGLKPKLEKLHKEADLIMQNIIDEHREVNKSRASENHGDEVEEDLVDVLLKQECLSDNSVKAVILDIYGGGSETSATTITWAMAEMIKNPKIMEKVQAEVREVFDKQRKPNESDIEKLKYLKCVVKETLRLHPPATFLLPRECGQECKLKGYDIPFKSKVIVNAWAIGRDPNYWADSEKFYPERFIESCVDYRGNNFEFVPFGAGRRMCPGITFGMINVEYPLALLMYHFDWKLSSGLKSEDLDMSETFGSAVTRKDDLYLIPITYHP</sequence>
<comment type="caution">
    <text evidence="1">The sequence shown here is derived from an EMBL/GenBank/DDBJ whole genome shotgun (WGS) entry which is preliminary data.</text>
</comment>
<dbReference type="Proteomes" id="UP001177021">
    <property type="component" value="Unassembled WGS sequence"/>
</dbReference>
<protein>
    <submittedName>
        <fullName evidence="1">Uncharacterized protein</fullName>
    </submittedName>
</protein>
<proteinExistence type="predicted"/>
<organism evidence="1 2">
    <name type="scientific">Trifolium pratense</name>
    <name type="common">Red clover</name>
    <dbReference type="NCBI Taxonomy" id="57577"/>
    <lineage>
        <taxon>Eukaryota</taxon>
        <taxon>Viridiplantae</taxon>
        <taxon>Streptophyta</taxon>
        <taxon>Embryophyta</taxon>
        <taxon>Tracheophyta</taxon>
        <taxon>Spermatophyta</taxon>
        <taxon>Magnoliopsida</taxon>
        <taxon>eudicotyledons</taxon>
        <taxon>Gunneridae</taxon>
        <taxon>Pentapetalae</taxon>
        <taxon>rosids</taxon>
        <taxon>fabids</taxon>
        <taxon>Fabales</taxon>
        <taxon>Fabaceae</taxon>
        <taxon>Papilionoideae</taxon>
        <taxon>50 kb inversion clade</taxon>
        <taxon>NPAAA clade</taxon>
        <taxon>Hologalegina</taxon>
        <taxon>IRL clade</taxon>
        <taxon>Trifolieae</taxon>
        <taxon>Trifolium</taxon>
    </lineage>
</organism>
<accession>A0ACB0J7G8</accession>
<name>A0ACB0J7G8_TRIPR</name>
<keyword evidence="2" id="KW-1185">Reference proteome</keyword>